<reference evidence="2 3" key="1">
    <citation type="submission" date="2018-06" db="EMBL/GenBank/DDBJ databases">
        <authorList>
            <consortium name="Pathogen Informatics"/>
            <person name="Doyle S."/>
        </authorList>
    </citation>
    <scope>NUCLEOTIDE SEQUENCE [LARGE SCALE GENOMIC DNA]</scope>
    <source>
        <strain evidence="2 3">NCTC9380</strain>
    </source>
</reference>
<dbReference type="Proteomes" id="UP000254031">
    <property type="component" value="Unassembled WGS sequence"/>
</dbReference>
<gene>
    <name evidence="2" type="ORF">NCTC9380_00507</name>
</gene>
<name>A0A378NCI8_MANHA</name>
<dbReference type="GO" id="GO:0004568">
    <property type="term" value="F:chitinase activity"/>
    <property type="evidence" value="ECO:0007669"/>
    <property type="project" value="InterPro"/>
</dbReference>
<dbReference type="RefSeq" id="WP_115262419.1">
    <property type="nucleotide sequence ID" value="NZ_SMAC01000032.1"/>
</dbReference>
<dbReference type="EMBL" id="UGPL01000006">
    <property type="protein sequence ID" value="STY65249.1"/>
    <property type="molecule type" value="Genomic_DNA"/>
</dbReference>
<dbReference type="AlphaFoldDB" id="A0A378NCI8"/>
<dbReference type="InterPro" id="IPR052354">
    <property type="entry name" value="Cell_Wall_Dynamics_Protein"/>
</dbReference>
<dbReference type="InterPro" id="IPR023346">
    <property type="entry name" value="Lysozyme-like_dom_sf"/>
</dbReference>
<dbReference type="SUPFAM" id="SSF53955">
    <property type="entry name" value="Lysozyme-like"/>
    <property type="match status" value="1"/>
</dbReference>
<feature type="domain" description="Glycoside hydrolase family 19 catalytic" evidence="1">
    <location>
        <begin position="106"/>
        <end position="162"/>
    </location>
</feature>
<evidence type="ECO:0000313" key="2">
    <source>
        <dbReference type="EMBL" id="STY65249.1"/>
    </source>
</evidence>
<dbReference type="GO" id="GO:0006032">
    <property type="term" value="P:chitin catabolic process"/>
    <property type="evidence" value="ECO:0007669"/>
    <property type="project" value="InterPro"/>
</dbReference>
<dbReference type="Pfam" id="PF00182">
    <property type="entry name" value="Glyco_hydro_19"/>
    <property type="match status" value="1"/>
</dbReference>
<dbReference type="PANTHER" id="PTHR34408:SF1">
    <property type="entry name" value="GLYCOSYL HYDROLASE FAMILY 19 DOMAIN-CONTAINING PROTEIN HI_1415"/>
    <property type="match status" value="1"/>
</dbReference>
<dbReference type="InterPro" id="IPR000726">
    <property type="entry name" value="Glyco_hydro_19_cat"/>
</dbReference>
<dbReference type="Gene3D" id="1.10.530.10">
    <property type="match status" value="1"/>
</dbReference>
<organism evidence="2 3">
    <name type="scientific">Mannheimia haemolytica</name>
    <name type="common">Pasteurella haemolytica</name>
    <dbReference type="NCBI Taxonomy" id="75985"/>
    <lineage>
        <taxon>Bacteria</taxon>
        <taxon>Pseudomonadati</taxon>
        <taxon>Pseudomonadota</taxon>
        <taxon>Gammaproteobacteria</taxon>
        <taxon>Pasteurellales</taxon>
        <taxon>Pasteurellaceae</taxon>
        <taxon>Mannheimia</taxon>
    </lineage>
</organism>
<accession>A0A378NCI8</accession>
<protein>
    <submittedName>
        <fullName evidence="2">Predicted chitinase</fullName>
    </submittedName>
</protein>
<proteinExistence type="predicted"/>
<dbReference type="GO" id="GO:0016998">
    <property type="term" value="P:cell wall macromolecule catabolic process"/>
    <property type="evidence" value="ECO:0007669"/>
    <property type="project" value="InterPro"/>
</dbReference>
<evidence type="ECO:0000259" key="1">
    <source>
        <dbReference type="Pfam" id="PF00182"/>
    </source>
</evidence>
<evidence type="ECO:0000313" key="3">
    <source>
        <dbReference type="Proteomes" id="UP000254031"/>
    </source>
</evidence>
<dbReference type="PANTHER" id="PTHR34408">
    <property type="entry name" value="FAMILY PROTEIN, PUTATIVE-RELATED"/>
    <property type="match status" value="1"/>
</dbReference>
<sequence length="198" mass="22232">MLISERKFKQVFPNAIDGIYAGIAKHIEKAGCKTKEQQAMFLAQCGVECAGYKTFEENLNYSATALLATFPKYFTQHNVVLYARDKRAIANRVYANRMGNGNEQSGDGWKYRGRGLIQITGKANYIEFAKWEGLPSLVASPDQITNNLALCVQVAVWYWQSRKLANYGSDVLKVTKLINGGTHGLSQRTNYYQRLMAA</sequence>